<sequence length="271" mass="28915">MQATKIILAFCALLVQGAPLQSNDALVRQGAYGNPSSASAKKSSTHETSSPADETSEPVADLATARANEDVYNNKLSETTDNDSSSDKDEDEEKSSAESKRGASAEAKRGEYDPESSTPASPAGAETNIPAKPKKCHSKNKEPSSEATPSEDVTEPAESKDDAAKTADTKKSAAGGVNGEDSDAKADGTKGEDDSEGEDNEIGDSTEKPEAAKSFNGEDSTPAYKKSKIKQLVNPMLPKEPLMMHQKTSLNIEYIHFYLLQNIYKYKVSDQ</sequence>
<proteinExistence type="predicted"/>
<evidence type="ECO:0000313" key="2">
    <source>
        <dbReference type="Proteomes" id="UP001165960"/>
    </source>
</evidence>
<protein>
    <submittedName>
        <fullName evidence="1">Uncharacterized protein</fullName>
    </submittedName>
</protein>
<evidence type="ECO:0000313" key="1">
    <source>
        <dbReference type="EMBL" id="KAJ9082898.1"/>
    </source>
</evidence>
<accession>A0ACC2U7A2</accession>
<gene>
    <name evidence="1" type="ORF">DSO57_1000200</name>
</gene>
<dbReference type="Proteomes" id="UP001165960">
    <property type="component" value="Unassembled WGS sequence"/>
</dbReference>
<keyword evidence="2" id="KW-1185">Reference proteome</keyword>
<reference evidence="1" key="1">
    <citation type="submission" date="2022-04" db="EMBL/GenBank/DDBJ databases">
        <title>Genome of the entomopathogenic fungus Entomophthora muscae.</title>
        <authorList>
            <person name="Elya C."/>
            <person name="Lovett B.R."/>
            <person name="Lee E."/>
            <person name="Macias A.M."/>
            <person name="Hajek A.E."/>
            <person name="De Bivort B.L."/>
            <person name="Kasson M.T."/>
            <person name="De Fine Licht H.H."/>
            <person name="Stajich J.E."/>
        </authorList>
    </citation>
    <scope>NUCLEOTIDE SEQUENCE</scope>
    <source>
        <strain evidence="1">Berkeley</strain>
    </source>
</reference>
<dbReference type="EMBL" id="QTSX02001421">
    <property type="protein sequence ID" value="KAJ9082898.1"/>
    <property type="molecule type" value="Genomic_DNA"/>
</dbReference>
<organism evidence="1 2">
    <name type="scientific">Entomophthora muscae</name>
    <dbReference type="NCBI Taxonomy" id="34485"/>
    <lineage>
        <taxon>Eukaryota</taxon>
        <taxon>Fungi</taxon>
        <taxon>Fungi incertae sedis</taxon>
        <taxon>Zoopagomycota</taxon>
        <taxon>Entomophthoromycotina</taxon>
        <taxon>Entomophthoromycetes</taxon>
        <taxon>Entomophthorales</taxon>
        <taxon>Entomophthoraceae</taxon>
        <taxon>Entomophthora</taxon>
    </lineage>
</organism>
<name>A0ACC2U7A2_9FUNG</name>
<comment type="caution">
    <text evidence="1">The sequence shown here is derived from an EMBL/GenBank/DDBJ whole genome shotgun (WGS) entry which is preliminary data.</text>
</comment>